<name>A0A6A3BZQ4_HIBSY</name>
<dbReference type="Pfam" id="PF04759">
    <property type="entry name" value="DUF617"/>
    <property type="match status" value="1"/>
</dbReference>
<keyword evidence="2" id="KW-1185">Reference proteome</keyword>
<evidence type="ECO:0000313" key="2">
    <source>
        <dbReference type="Proteomes" id="UP000436088"/>
    </source>
</evidence>
<accession>A0A6A3BZQ4</accession>
<evidence type="ECO:0000313" key="1">
    <source>
        <dbReference type="EMBL" id="KAE8722044.1"/>
    </source>
</evidence>
<dbReference type="InterPro" id="IPR006460">
    <property type="entry name" value="MIZ1-like_pln"/>
</dbReference>
<dbReference type="Proteomes" id="UP000436088">
    <property type="component" value="Unassembled WGS sequence"/>
</dbReference>
<reference evidence="1" key="1">
    <citation type="submission" date="2019-09" db="EMBL/GenBank/DDBJ databases">
        <title>Draft genome information of white flower Hibiscus syriacus.</title>
        <authorList>
            <person name="Kim Y.-M."/>
        </authorList>
    </citation>
    <scope>NUCLEOTIDE SEQUENCE [LARGE SCALE GENOMIC DNA]</scope>
    <source>
        <strain evidence="1">YM2019G1</strain>
    </source>
</reference>
<dbReference type="PANTHER" id="PTHR31276:SF10">
    <property type="entry name" value="PROTEIN MIZU-KUSSEI 1-LIKE"/>
    <property type="match status" value="1"/>
</dbReference>
<comment type="caution">
    <text evidence="1">The sequence shown here is derived from an EMBL/GenBank/DDBJ whole genome shotgun (WGS) entry which is preliminary data.</text>
</comment>
<gene>
    <name evidence="1" type="ORF">F3Y22_tig00014444pilonHSYRG00120</name>
</gene>
<protein>
    <submittedName>
        <fullName evidence="1">Endoplasmic reticulum calcium ATPase isoform 1</fullName>
    </submittedName>
</protein>
<proteinExistence type="predicted"/>
<organism evidence="1 2">
    <name type="scientific">Hibiscus syriacus</name>
    <name type="common">Rose of Sharon</name>
    <dbReference type="NCBI Taxonomy" id="106335"/>
    <lineage>
        <taxon>Eukaryota</taxon>
        <taxon>Viridiplantae</taxon>
        <taxon>Streptophyta</taxon>
        <taxon>Embryophyta</taxon>
        <taxon>Tracheophyta</taxon>
        <taxon>Spermatophyta</taxon>
        <taxon>Magnoliopsida</taxon>
        <taxon>eudicotyledons</taxon>
        <taxon>Gunneridae</taxon>
        <taxon>Pentapetalae</taxon>
        <taxon>rosids</taxon>
        <taxon>malvids</taxon>
        <taxon>Malvales</taxon>
        <taxon>Malvaceae</taxon>
        <taxon>Malvoideae</taxon>
        <taxon>Hibiscus</taxon>
    </lineage>
</organism>
<dbReference type="EMBL" id="VEPZ02000575">
    <property type="protein sequence ID" value="KAE8722044.1"/>
    <property type="molecule type" value="Genomic_DNA"/>
</dbReference>
<dbReference type="AlphaFoldDB" id="A0A6A3BZQ4"/>
<dbReference type="PANTHER" id="PTHR31276">
    <property type="match status" value="1"/>
</dbReference>
<sequence length="75" mass="8511">MALLLPSCNRAFIDERREINPPPAYTSSVITGTMFCYRRGKGNFYIQANPKSKNDLILLEFGITTAALAREMKRK</sequence>
<dbReference type="GO" id="GO:0010274">
    <property type="term" value="P:hydrotropism"/>
    <property type="evidence" value="ECO:0007669"/>
    <property type="project" value="InterPro"/>
</dbReference>